<protein>
    <submittedName>
        <fullName evidence="4">Spartin isoform X2</fullName>
    </submittedName>
</protein>
<dbReference type="KEGG" id="hazt:108670297"/>
<evidence type="ECO:0000313" key="4">
    <source>
        <dbReference type="RefSeq" id="XP_018013248.1"/>
    </source>
</evidence>
<name>A0A8B7NHY9_HYAAZ</name>
<accession>A0A8B7NHY9</accession>
<dbReference type="GeneID" id="108670297"/>
<dbReference type="Gene3D" id="1.20.58.80">
    <property type="entry name" value="Phosphotransferase system, lactose/cellobiose-type IIA subunit"/>
    <property type="match status" value="1"/>
</dbReference>
<gene>
    <name evidence="4" type="primary">LOC108670297</name>
</gene>
<dbReference type="PANTHER" id="PTHR21068:SF43">
    <property type="entry name" value="SPARTIN"/>
    <property type="match status" value="1"/>
</dbReference>
<dbReference type="RefSeq" id="XP_018013248.1">
    <property type="nucleotide sequence ID" value="XM_018157759.2"/>
</dbReference>
<reference evidence="4" key="1">
    <citation type="submission" date="2025-08" db="UniProtKB">
        <authorList>
            <consortium name="RefSeq"/>
        </authorList>
    </citation>
    <scope>IDENTIFICATION</scope>
    <source>
        <tissue evidence="4">Whole organism</tissue>
    </source>
</reference>
<dbReference type="PANTHER" id="PTHR21068">
    <property type="entry name" value="SPARTIN"/>
    <property type="match status" value="1"/>
</dbReference>
<evidence type="ECO:0000256" key="1">
    <source>
        <dbReference type="SAM" id="MobiDB-lite"/>
    </source>
</evidence>
<feature type="region of interest" description="Disordered" evidence="1">
    <location>
        <begin position="310"/>
        <end position="329"/>
    </location>
</feature>
<dbReference type="InterPro" id="IPR009686">
    <property type="entry name" value="Senescence/spartin_C"/>
</dbReference>
<keyword evidence="3" id="KW-1185">Reference proteome</keyword>
<dbReference type="GO" id="GO:0051301">
    <property type="term" value="P:cell division"/>
    <property type="evidence" value="ECO:0007669"/>
    <property type="project" value="TreeGrafter"/>
</dbReference>
<feature type="region of interest" description="Disordered" evidence="1">
    <location>
        <begin position="367"/>
        <end position="386"/>
    </location>
</feature>
<evidence type="ECO:0000259" key="2">
    <source>
        <dbReference type="Pfam" id="PF06911"/>
    </source>
</evidence>
<dbReference type="AlphaFoldDB" id="A0A8B7NHY9"/>
<dbReference type="GO" id="GO:0005886">
    <property type="term" value="C:plasma membrane"/>
    <property type="evidence" value="ECO:0007669"/>
    <property type="project" value="TreeGrafter"/>
</dbReference>
<feature type="region of interest" description="Disordered" evidence="1">
    <location>
        <begin position="1"/>
        <end position="24"/>
    </location>
</feature>
<evidence type="ECO:0000313" key="3">
    <source>
        <dbReference type="Proteomes" id="UP000694843"/>
    </source>
</evidence>
<dbReference type="GO" id="GO:0030514">
    <property type="term" value="P:negative regulation of BMP signaling pathway"/>
    <property type="evidence" value="ECO:0007669"/>
    <property type="project" value="TreeGrafter"/>
</dbReference>
<dbReference type="InterPro" id="IPR045036">
    <property type="entry name" value="Spartin-like"/>
</dbReference>
<dbReference type="Proteomes" id="UP000694843">
    <property type="component" value="Unplaced"/>
</dbReference>
<sequence>MSQAPVGPPHHNDQPNIPVAAPLPPSNLTNVQKFEWSYKEAYARVDAGITLITENKHAQANPILQEGLSLLDQAIDVSVASLGVDDDLARHYTEMQNKMRRTRKEVLEHFATSQLFSGAVSQAGYPAVPQNPPSYQDAIDEVRYPQLPGEETTPRITLPTTPTAPCQFSLEVGNHNTPGVSPLVTPIMSPQEGTLLFKIDEGVQIFFIYPDGRVTSPSYPSFLEIVTLHQPLCVGSEGSMAGGFLQVGEWSYPLVKATSPVLHSSYGAYMFPDFSNPVPGSHVGIIIPDSVTADERELFEGILHQMTSYHEQTQHKTGEAGAAAQAASTPSTSERIAAGLVAGAERVSSSLVWGANKMSELLAQGSERLQQSSPGVGTEPGAAPTKIDPKLQTTAKAARVVSGKAVQVSSYILGQVGKASVGLGRRLAPHVQHHGTRVYTSLTGQSTEHSSAQVDGALDVAAGALKGASTVYMGLEEAAKTLVTSLADNTVKVVKHKYGAEAGEFTDNAMYAVGQSAMAGHNIASLGVKGVAKKAAKSTGKALVESHYEKKTGKEQQQLCGAQEEVMEGTELGEEAREDQGFVLVEKAQEAKERP</sequence>
<feature type="region of interest" description="Disordered" evidence="1">
    <location>
        <begin position="572"/>
        <end position="595"/>
    </location>
</feature>
<feature type="domain" description="Senescence" evidence="2">
    <location>
        <begin position="339"/>
        <end position="537"/>
    </location>
</feature>
<organism evidence="3 4">
    <name type="scientific">Hyalella azteca</name>
    <name type="common">Amphipod</name>
    <dbReference type="NCBI Taxonomy" id="294128"/>
    <lineage>
        <taxon>Eukaryota</taxon>
        <taxon>Metazoa</taxon>
        <taxon>Ecdysozoa</taxon>
        <taxon>Arthropoda</taxon>
        <taxon>Crustacea</taxon>
        <taxon>Multicrustacea</taxon>
        <taxon>Malacostraca</taxon>
        <taxon>Eumalacostraca</taxon>
        <taxon>Peracarida</taxon>
        <taxon>Amphipoda</taxon>
        <taxon>Senticaudata</taxon>
        <taxon>Talitrida</taxon>
        <taxon>Talitroidea</taxon>
        <taxon>Hyalellidae</taxon>
        <taxon>Hyalella</taxon>
    </lineage>
</organism>
<dbReference type="OrthoDB" id="20821at2759"/>
<dbReference type="Pfam" id="PF06911">
    <property type="entry name" value="Senescence"/>
    <property type="match status" value="1"/>
</dbReference>
<proteinExistence type="predicted"/>